<accession>A0ABU4CER0</accession>
<feature type="domain" description="SnoaL-like" evidence="1">
    <location>
        <begin position="10"/>
        <end position="126"/>
    </location>
</feature>
<dbReference type="InterPro" id="IPR032710">
    <property type="entry name" value="NTF2-like_dom_sf"/>
</dbReference>
<dbReference type="CDD" id="cd00531">
    <property type="entry name" value="NTF2_like"/>
    <property type="match status" value="1"/>
</dbReference>
<comment type="caution">
    <text evidence="3">The sequence shown here is derived from an EMBL/GenBank/DDBJ whole genome shotgun (WGS) entry which is preliminary data.</text>
</comment>
<protein>
    <submittedName>
        <fullName evidence="3">Nuclear transport factor 2 family protein</fullName>
    </submittedName>
</protein>
<dbReference type="InterPro" id="IPR037401">
    <property type="entry name" value="SnoaL-like"/>
</dbReference>
<dbReference type="RefSeq" id="WP_317568719.1">
    <property type="nucleotide sequence ID" value="NZ_JAWLKA010000007.1"/>
</dbReference>
<dbReference type="SUPFAM" id="SSF54427">
    <property type="entry name" value="NTF2-like"/>
    <property type="match status" value="2"/>
</dbReference>
<evidence type="ECO:0000313" key="4">
    <source>
        <dbReference type="Proteomes" id="UP001185737"/>
    </source>
</evidence>
<sequence>MTPTAEGALAALDTFVAGWACSDQDALTAVFADSSVLHSSAHGEARGARDITALFSADFDPAMPLDIVTTNHFVGGDDERAVLTSYLYGFTPQTEPALSTFGATLVADLVRTESGWQFEVLRLSIPWIDGDEARFAKWSIPSPEGWKIGDATPSIVSELDSPWARGIHDLDPHDAVRQVADFYSRYSWAIDQGDITLLHGCFTEDVFGAFPPMGDLQGRHEVIGQMKSFRRLWPWMQHFGRPLQITVDEARNTAHLVVGRIIPQRPATPNGQDLYGAHYQFDLRREDDTWKISRFEYIPGWITATGR</sequence>
<dbReference type="Proteomes" id="UP001185737">
    <property type="component" value="Unassembled WGS sequence"/>
</dbReference>
<evidence type="ECO:0000259" key="2">
    <source>
        <dbReference type="Pfam" id="PF13577"/>
    </source>
</evidence>
<keyword evidence="4" id="KW-1185">Reference proteome</keyword>
<proteinExistence type="predicted"/>
<organism evidence="3 4">
    <name type="scientific">Rhodococcus jostii</name>
    <dbReference type="NCBI Taxonomy" id="132919"/>
    <lineage>
        <taxon>Bacteria</taxon>
        <taxon>Bacillati</taxon>
        <taxon>Actinomycetota</taxon>
        <taxon>Actinomycetes</taxon>
        <taxon>Mycobacteriales</taxon>
        <taxon>Nocardiaceae</taxon>
        <taxon>Rhodococcus</taxon>
    </lineage>
</organism>
<reference evidence="3 4" key="1">
    <citation type="submission" date="2023-10" db="EMBL/GenBank/DDBJ databases">
        <title>Development of a sustainable strategy for remediation of hydrocarbon-contaminated territories based on the waste exchange concept.</title>
        <authorList>
            <person name="Krivoruchko A."/>
        </authorList>
    </citation>
    <scope>NUCLEOTIDE SEQUENCE [LARGE SCALE GENOMIC DNA]</scope>
    <source>
        <strain evidence="3 4">IEGM 60</strain>
    </source>
</reference>
<feature type="domain" description="SnoaL-like" evidence="2">
    <location>
        <begin position="175"/>
        <end position="295"/>
    </location>
</feature>
<evidence type="ECO:0000259" key="1">
    <source>
        <dbReference type="Pfam" id="PF13474"/>
    </source>
</evidence>
<dbReference type="Pfam" id="PF13474">
    <property type="entry name" value="SnoaL_3"/>
    <property type="match status" value="1"/>
</dbReference>
<evidence type="ECO:0000313" key="3">
    <source>
        <dbReference type="EMBL" id="MDV6281755.1"/>
    </source>
</evidence>
<dbReference type="EMBL" id="JAWLKA010000007">
    <property type="protein sequence ID" value="MDV6281755.1"/>
    <property type="molecule type" value="Genomic_DNA"/>
</dbReference>
<dbReference type="Pfam" id="PF13577">
    <property type="entry name" value="SnoaL_4"/>
    <property type="match status" value="1"/>
</dbReference>
<dbReference type="Gene3D" id="3.10.450.50">
    <property type="match status" value="2"/>
</dbReference>
<gene>
    <name evidence="3" type="ORF">R3Q59_14675</name>
</gene>
<name>A0ABU4CER0_RHOJO</name>